<evidence type="ECO:0000256" key="1">
    <source>
        <dbReference type="SAM" id="MobiDB-lite"/>
    </source>
</evidence>
<evidence type="ECO:0000313" key="3">
    <source>
        <dbReference type="Proteomes" id="UP000237000"/>
    </source>
</evidence>
<evidence type="ECO:0000313" key="2">
    <source>
        <dbReference type="EMBL" id="PON89633.1"/>
    </source>
</evidence>
<accession>A0A2P5EVR8</accession>
<protein>
    <submittedName>
        <fullName evidence="2">Uncharacterized protein</fullName>
    </submittedName>
</protein>
<feature type="region of interest" description="Disordered" evidence="1">
    <location>
        <begin position="1"/>
        <end position="30"/>
    </location>
</feature>
<dbReference type="AlphaFoldDB" id="A0A2P5EVR8"/>
<proteinExistence type="predicted"/>
<reference evidence="3" key="1">
    <citation type="submission" date="2016-06" db="EMBL/GenBank/DDBJ databases">
        <title>Parallel loss of symbiosis genes in relatives of nitrogen-fixing non-legume Parasponia.</title>
        <authorList>
            <person name="Van Velzen R."/>
            <person name="Holmer R."/>
            <person name="Bu F."/>
            <person name="Rutten L."/>
            <person name="Van Zeijl A."/>
            <person name="Liu W."/>
            <person name="Santuari L."/>
            <person name="Cao Q."/>
            <person name="Sharma T."/>
            <person name="Shen D."/>
            <person name="Roswanjaya Y."/>
            <person name="Wardhani T."/>
            <person name="Kalhor M.S."/>
            <person name="Jansen J."/>
            <person name="Van den Hoogen J."/>
            <person name="Gungor B."/>
            <person name="Hartog M."/>
            <person name="Hontelez J."/>
            <person name="Verver J."/>
            <person name="Yang W.-C."/>
            <person name="Schijlen E."/>
            <person name="Repin R."/>
            <person name="Schilthuizen M."/>
            <person name="Schranz E."/>
            <person name="Heidstra R."/>
            <person name="Miyata K."/>
            <person name="Fedorova E."/>
            <person name="Kohlen W."/>
            <person name="Bisseling T."/>
            <person name="Smit S."/>
            <person name="Geurts R."/>
        </authorList>
    </citation>
    <scope>NUCLEOTIDE SEQUENCE [LARGE SCALE GENOMIC DNA]</scope>
    <source>
        <strain evidence="3">cv. RG33-2</strain>
    </source>
</reference>
<sequence>MMSPATVDLEPGNCNYPNREESGGERTRVREIWNDDDIKELGVSSKKNKTRDGRRRRQT</sequence>
<name>A0A2P5EVR8_TREOI</name>
<dbReference type="Proteomes" id="UP000237000">
    <property type="component" value="Unassembled WGS sequence"/>
</dbReference>
<keyword evidence="3" id="KW-1185">Reference proteome</keyword>
<dbReference type="EMBL" id="JXTC01000092">
    <property type="protein sequence ID" value="PON89633.1"/>
    <property type="molecule type" value="Genomic_DNA"/>
</dbReference>
<feature type="compositionally biased region" description="Basic and acidic residues" evidence="1">
    <location>
        <begin position="18"/>
        <end position="30"/>
    </location>
</feature>
<dbReference type="InParanoid" id="A0A2P5EVR8"/>
<comment type="caution">
    <text evidence="2">The sequence shown here is derived from an EMBL/GenBank/DDBJ whole genome shotgun (WGS) entry which is preliminary data.</text>
</comment>
<gene>
    <name evidence="2" type="ORF">TorRG33x02_146150</name>
</gene>
<organism evidence="2 3">
    <name type="scientific">Trema orientale</name>
    <name type="common">Charcoal tree</name>
    <name type="synonym">Celtis orientalis</name>
    <dbReference type="NCBI Taxonomy" id="63057"/>
    <lineage>
        <taxon>Eukaryota</taxon>
        <taxon>Viridiplantae</taxon>
        <taxon>Streptophyta</taxon>
        <taxon>Embryophyta</taxon>
        <taxon>Tracheophyta</taxon>
        <taxon>Spermatophyta</taxon>
        <taxon>Magnoliopsida</taxon>
        <taxon>eudicotyledons</taxon>
        <taxon>Gunneridae</taxon>
        <taxon>Pentapetalae</taxon>
        <taxon>rosids</taxon>
        <taxon>fabids</taxon>
        <taxon>Rosales</taxon>
        <taxon>Cannabaceae</taxon>
        <taxon>Trema</taxon>
    </lineage>
</organism>